<gene>
    <name evidence="1" type="ORF">IPP18_00021</name>
</gene>
<evidence type="ECO:0000313" key="2">
    <source>
        <dbReference type="Proteomes" id="UP000223673"/>
    </source>
</evidence>
<dbReference type="EMBL" id="KY065459">
    <property type="protein sequence ID" value="APD22094.1"/>
    <property type="molecule type" value="Genomic_DNA"/>
</dbReference>
<evidence type="ECO:0000313" key="1">
    <source>
        <dbReference type="EMBL" id="APD22094.1"/>
    </source>
</evidence>
<name>A0A1S5S9B1_9CAUD</name>
<protein>
    <submittedName>
        <fullName evidence="1">Uncharacterized protein</fullName>
    </submittedName>
</protein>
<organism evidence="1 2">
    <name type="scientific">Streptococcus phage IPP18</name>
    <dbReference type="NCBI Taxonomy" id="1916158"/>
    <lineage>
        <taxon>Viruses</taxon>
        <taxon>Duplodnaviria</taxon>
        <taxon>Heunggongvirae</taxon>
        <taxon>Uroviricota</taxon>
        <taxon>Caudoviricetes</taxon>
        <taxon>Mcshanvirinae</taxon>
        <taxon>Medawarvirus</taxon>
        <taxon>Medawarvirus IPP18</taxon>
    </lineage>
</organism>
<sequence>MAKNILMDLAFENFHKCMGISDLVGGKKHGWSNLSGNSSLC</sequence>
<proteinExistence type="predicted"/>
<dbReference type="Proteomes" id="UP000223673">
    <property type="component" value="Segment"/>
</dbReference>
<reference evidence="1 2" key="1">
    <citation type="journal article" date="2017" name="Sci. Rep.">
        <title>Pneumococcal prophages are diverse, but not without structure or history.</title>
        <authorList>
            <person name="Brueggemann A.B."/>
            <person name="Harrold C.L."/>
            <person name="Rezaei Javan R."/>
            <person name="van Tonder A.J."/>
            <person name="McDonnell A.J."/>
            <person name="Edwards B.A."/>
        </authorList>
    </citation>
    <scope>NUCLEOTIDE SEQUENCE [LARGE SCALE GENOMIC DNA]</scope>
</reference>
<keyword evidence="2" id="KW-1185">Reference proteome</keyword>
<accession>A0A1S5S9B1</accession>